<dbReference type="EMBL" id="QFYP01000001">
    <property type="protein sequence ID" value="RAK59828.1"/>
    <property type="molecule type" value="Genomic_DNA"/>
</dbReference>
<evidence type="ECO:0000313" key="4">
    <source>
        <dbReference type="Proteomes" id="UP000249842"/>
    </source>
</evidence>
<dbReference type="Proteomes" id="UP000249842">
    <property type="component" value="Unassembled WGS sequence"/>
</dbReference>
<dbReference type="Pfam" id="PF07813">
    <property type="entry name" value="LTXXQ"/>
    <property type="match status" value="1"/>
</dbReference>
<feature type="signal peptide" evidence="2">
    <location>
        <begin position="1"/>
        <end position="20"/>
    </location>
</feature>
<accession>A0A328B492</accession>
<evidence type="ECO:0000256" key="2">
    <source>
        <dbReference type="SAM" id="SignalP"/>
    </source>
</evidence>
<feature type="chain" id="PRO_5016415511" description="LTXXQ motif family protein" evidence="2">
    <location>
        <begin position="21"/>
        <end position="143"/>
    </location>
</feature>
<keyword evidence="4" id="KW-1185">Reference proteome</keyword>
<evidence type="ECO:0000313" key="3">
    <source>
        <dbReference type="EMBL" id="RAK59828.1"/>
    </source>
</evidence>
<gene>
    <name evidence="3" type="ORF">DJ021_08425</name>
</gene>
<keyword evidence="2" id="KW-0732">Signal</keyword>
<dbReference type="InterPro" id="IPR012899">
    <property type="entry name" value="LTXXQ"/>
</dbReference>
<dbReference type="GO" id="GO:0042597">
    <property type="term" value="C:periplasmic space"/>
    <property type="evidence" value="ECO:0007669"/>
    <property type="project" value="InterPro"/>
</dbReference>
<name>A0A328B492_9CAUL</name>
<proteinExistence type="predicted"/>
<comment type="caution">
    <text evidence="3">The sequence shown here is derived from an EMBL/GenBank/DDBJ whole genome shotgun (WGS) entry which is preliminary data.</text>
</comment>
<protein>
    <recommendedName>
        <fullName evidence="5">LTXXQ motif family protein</fullName>
    </recommendedName>
</protein>
<organism evidence="3 4">
    <name type="scientific">Phenylobacterium hankyongense</name>
    <dbReference type="NCBI Taxonomy" id="1813876"/>
    <lineage>
        <taxon>Bacteria</taxon>
        <taxon>Pseudomonadati</taxon>
        <taxon>Pseudomonadota</taxon>
        <taxon>Alphaproteobacteria</taxon>
        <taxon>Caulobacterales</taxon>
        <taxon>Caulobacteraceae</taxon>
        <taxon>Phenylobacterium</taxon>
    </lineage>
</organism>
<sequence length="143" mass="14967">MRRMILGGFCLGLMASAAAAAPQAVNAELIRLHDDLHLSEAQESAWQAYTTAIAPDPQAEARHRSTSELLPLVPTPRRIALIQATMAADQADFARQGAAVTAFYGQLSVDQQRTFDQDTLAGAGPGAGPGRSNMAAGAPDGRP</sequence>
<dbReference type="OrthoDB" id="5298564at2"/>
<evidence type="ECO:0008006" key="5">
    <source>
        <dbReference type="Google" id="ProtNLM"/>
    </source>
</evidence>
<feature type="region of interest" description="Disordered" evidence="1">
    <location>
        <begin position="116"/>
        <end position="143"/>
    </location>
</feature>
<evidence type="ECO:0000256" key="1">
    <source>
        <dbReference type="SAM" id="MobiDB-lite"/>
    </source>
</evidence>
<dbReference type="AlphaFoldDB" id="A0A328B492"/>
<reference evidence="4" key="1">
    <citation type="submission" date="2018-05" db="EMBL/GenBank/DDBJ databases">
        <authorList>
            <person name="Li X."/>
        </authorList>
    </citation>
    <scope>NUCLEOTIDE SEQUENCE [LARGE SCALE GENOMIC DNA]</scope>
    <source>
        <strain evidence="4">HKS-05</strain>
    </source>
</reference>